<sequence>MALTEKKITAIFTLQNQTFTNGTNQLSLSGIRMMANIESFGIFEQGTCNLRVWGMNPDDMNTLATLAIRMGISRNGLTLLAGDDEKGMTQVFTGTIFDAYTDYNSLPDVAFCIDSSPGWFEKMAPAAANSFQGVTDVATIMKSLAAAAGFAFINHGVTVQLDNHYLCGTIMAQIQDVATATGIGCRLANDTVEIWPEGDFTDEESIVLSPETGLVGYPEFDPYGLSITSEFNPDLVYGRKVTVQSSNLQACGDYGISQCVHSISAKLPGGPWFTSLRVWNNNVPRTY</sequence>
<dbReference type="RefSeq" id="WP_301697122.1">
    <property type="nucleotide sequence ID" value="NZ_JAUJYW010000002.1"/>
</dbReference>
<proteinExistence type="predicted"/>
<gene>
    <name evidence="1" type="ORF">Q0A17_04145</name>
</gene>
<organism evidence="1 2">
    <name type="scientific">Citrobacter enshiensis</name>
    <dbReference type="NCBI Taxonomy" id="2971264"/>
    <lineage>
        <taxon>Bacteria</taxon>
        <taxon>Pseudomonadati</taxon>
        <taxon>Pseudomonadota</taxon>
        <taxon>Gammaproteobacteria</taxon>
        <taxon>Enterobacterales</taxon>
        <taxon>Enterobacteriaceae</taxon>
        <taxon>Citrobacter</taxon>
    </lineage>
</organism>
<dbReference type="Proteomes" id="UP001174867">
    <property type="component" value="Unassembled WGS sequence"/>
</dbReference>
<comment type="caution">
    <text evidence="1">The sequence shown here is derived from an EMBL/GenBank/DDBJ whole genome shotgun (WGS) entry which is preliminary data.</text>
</comment>
<evidence type="ECO:0008006" key="3">
    <source>
        <dbReference type="Google" id="ProtNLM"/>
    </source>
</evidence>
<protein>
    <recommendedName>
        <fullName evidence="3">Phage tail protein</fullName>
    </recommendedName>
</protein>
<evidence type="ECO:0000313" key="1">
    <source>
        <dbReference type="EMBL" id="MDN8598613.1"/>
    </source>
</evidence>
<evidence type="ECO:0000313" key="2">
    <source>
        <dbReference type="Proteomes" id="UP001174867"/>
    </source>
</evidence>
<name>A0ABT8PQK9_9ENTR</name>
<reference evidence="1 2" key="1">
    <citation type="submission" date="2023-07" db="EMBL/GenBank/DDBJ databases">
        <title>Citrobacter selenititolerans sp. nov., isolated from seleniferous soil.</title>
        <authorList>
            <person name="Zhang S."/>
            <person name="Li K."/>
            <person name="Peng J."/>
            <person name="Wang H."/>
            <person name="Sun J."/>
            <person name="Guo Y."/>
        </authorList>
    </citation>
    <scope>NUCLEOTIDE SEQUENCE [LARGE SCALE GENOMIC DNA]</scope>
    <source>
        <strain evidence="1 2">S2-9</strain>
    </source>
</reference>
<dbReference type="Pfam" id="PF22759">
    <property type="entry name" value="E217_GP41"/>
    <property type="match status" value="1"/>
</dbReference>
<keyword evidence="2" id="KW-1185">Reference proteome</keyword>
<dbReference type="InterPro" id="IPR054496">
    <property type="entry name" value="E217_GP41"/>
</dbReference>
<dbReference type="EMBL" id="JAUJYW010000002">
    <property type="protein sequence ID" value="MDN8598613.1"/>
    <property type="molecule type" value="Genomic_DNA"/>
</dbReference>
<accession>A0ABT8PQK9</accession>